<evidence type="ECO:0000256" key="7">
    <source>
        <dbReference type="ARBA" id="ARBA00023136"/>
    </source>
</evidence>
<evidence type="ECO:0000256" key="2">
    <source>
        <dbReference type="ARBA" id="ARBA00022448"/>
    </source>
</evidence>
<evidence type="ECO:0000256" key="1">
    <source>
        <dbReference type="ARBA" id="ARBA00004429"/>
    </source>
</evidence>
<keyword evidence="7 9" id="KW-0472">Membrane</keyword>
<keyword evidence="3" id="KW-1003">Cell membrane</keyword>
<dbReference type="RefSeq" id="WP_094942780.1">
    <property type="nucleotide sequence ID" value="NZ_NOKQ01000204.1"/>
</dbReference>
<protein>
    <recommendedName>
        <fullName evidence="10">Tripartite ATP-independent periplasmic transporters DctQ component domain-containing protein</fullName>
    </recommendedName>
</protein>
<evidence type="ECO:0000256" key="9">
    <source>
        <dbReference type="SAM" id="Phobius"/>
    </source>
</evidence>
<comment type="caution">
    <text evidence="11">The sequence shown here is derived from an EMBL/GenBank/DDBJ whole genome shotgun (WGS) entry which is preliminary data.</text>
</comment>
<dbReference type="OrthoDB" id="2426391at2"/>
<organism evidence="11 12">
    <name type="scientific">Tetzosporium hominis</name>
    <dbReference type="NCBI Taxonomy" id="2020506"/>
    <lineage>
        <taxon>Bacteria</taxon>
        <taxon>Bacillati</taxon>
        <taxon>Bacillota</taxon>
        <taxon>Bacilli</taxon>
        <taxon>Bacillales</taxon>
        <taxon>Caryophanaceae</taxon>
        <taxon>Tetzosporium</taxon>
    </lineage>
</organism>
<reference evidence="11 12" key="1">
    <citation type="submission" date="2017-07" db="EMBL/GenBank/DDBJ databases">
        <title>Tetzosporium hominis gen.nov. sp.nov.</title>
        <authorList>
            <person name="Tetz G."/>
            <person name="Tetz V."/>
        </authorList>
    </citation>
    <scope>NUCLEOTIDE SEQUENCE [LARGE SCALE GENOMIC DNA]</scope>
    <source>
        <strain evidence="11 12">VT-49</strain>
    </source>
</reference>
<evidence type="ECO:0000256" key="4">
    <source>
        <dbReference type="ARBA" id="ARBA00022519"/>
    </source>
</evidence>
<feature type="domain" description="Tripartite ATP-independent periplasmic transporters DctQ component" evidence="10">
    <location>
        <begin position="26"/>
        <end position="158"/>
    </location>
</feature>
<keyword evidence="4" id="KW-0997">Cell inner membrane</keyword>
<feature type="transmembrane region" description="Helical" evidence="9">
    <location>
        <begin position="93"/>
        <end position="114"/>
    </location>
</feature>
<evidence type="ECO:0000313" key="12">
    <source>
        <dbReference type="Proteomes" id="UP000217065"/>
    </source>
</evidence>
<dbReference type="PANTHER" id="PTHR35011">
    <property type="entry name" value="2,3-DIKETO-L-GULONATE TRAP TRANSPORTER SMALL PERMEASE PROTEIN YIAM"/>
    <property type="match status" value="1"/>
</dbReference>
<dbReference type="EMBL" id="NOKQ01000204">
    <property type="protein sequence ID" value="OZS78128.1"/>
    <property type="molecule type" value="Genomic_DNA"/>
</dbReference>
<dbReference type="GO" id="GO:0005886">
    <property type="term" value="C:plasma membrane"/>
    <property type="evidence" value="ECO:0007669"/>
    <property type="project" value="UniProtKB-SubCell"/>
</dbReference>
<evidence type="ECO:0000313" key="11">
    <source>
        <dbReference type="EMBL" id="OZS78128.1"/>
    </source>
</evidence>
<feature type="transmembrane region" description="Helical" evidence="9">
    <location>
        <begin position="12"/>
        <end position="32"/>
    </location>
</feature>
<proteinExistence type="inferred from homology"/>
<feature type="transmembrane region" description="Helical" evidence="9">
    <location>
        <begin position="52"/>
        <end position="73"/>
    </location>
</feature>
<dbReference type="AlphaFoldDB" id="A0A264W3E4"/>
<sequence length="167" mass="19041">MKTIEKIAHWFRVVGISLASFAIAAMVLMIVVDVTMRNVFKIPIQGTYEIVQYFLMPLAIFPTLAFAYQSGVLPRLSELVEKLPKRFQQINRIIIYVIELVVFLFLTYYSILFALSGIQDQMAIPVAGNLLPVYPLYIIVPISFAAVVVEILLSIYRTYFKKAREVA</sequence>
<evidence type="ECO:0000259" key="10">
    <source>
        <dbReference type="Pfam" id="PF04290"/>
    </source>
</evidence>
<gene>
    <name evidence="11" type="ORF">CF394_07805</name>
</gene>
<comment type="subcellular location">
    <subcellularLocation>
        <location evidence="1">Cell inner membrane</location>
        <topology evidence="1">Multi-pass membrane protein</topology>
    </subcellularLocation>
</comment>
<evidence type="ECO:0000256" key="3">
    <source>
        <dbReference type="ARBA" id="ARBA00022475"/>
    </source>
</evidence>
<keyword evidence="2" id="KW-0813">Transport</keyword>
<accession>A0A264W3E4</accession>
<dbReference type="Pfam" id="PF04290">
    <property type="entry name" value="DctQ"/>
    <property type="match status" value="1"/>
</dbReference>
<evidence type="ECO:0000256" key="6">
    <source>
        <dbReference type="ARBA" id="ARBA00022989"/>
    </source>
</evidence>
<name>A0A264W3E4_9BACL</name>
<keyword evidence="6 9" id="KW-1133">Transmembrane helix</keyword>
<evidence type="ECO:0000256" key="5">
    <source>
        <dbReference type="ARBA" id="ARBA00022692"/>
    </source>
</evidence>
<feature type="transmembrane region" description="Helical" evidence="9">
    <location>
        <begin position="134"/>
        <end position="156"/>
    </location>
</feature>
<dbReference type="Proteomes" id="UP000217065">
    <property type="component" value="Unassembled WGS sequence"/>
</dbReference>
<dbReference type="InterPro" id="IPR007387">
    <property type="entry name" value="TRAP_DctQ"/>
</dbReference>
<keyword evidence="5 9" id="KW-0812">Transmembrane</keyword>
<keyword evidence="12" id="KW-1185">Reference proteome</keyword>
<dbReference type="InterPro" id="IPR055348">
    <property type="entry name" value="DctQ"/>
</dbReference>
<comment type="similarity">
    <text evidence="8">Belongs to the TRAP transporter small permease family.</text>
</comment>
<evidence type="ECO:0000256" key="8">
    <source>
        <dbReference type="ARBA" id="ARBA00038436"/>
    </source>
</evidence>